<feature type="domain" description="Dienelactone hydrolase" evidence="1">
    <location>
        <begin position="17"/>
        <end position="151"/>
    </location>
</feature>
<dbReference type="Pfam" id="PF01738">
    <property type="entry name" value="DLH"/>
    <property type="match status" value="1"/>
</dbReference>
<evidence type="ECO:0000259" key="1">
    <source>
        <dbReference type="Pfam" id="PF01738"/>
    </source>
</evidence>
<reference evidence="2" key="1">
    <citation type="submission" date="2023-04" db="EMBL/GenBank/DDBJ databases">
        <title>Phytophthora lilii NBRC 32176.</title>
        <authorList>
            <person name="Ichikawa N."/>
            <person name="Sato H."/>
            <person name="Tonouchi N."/>
        </authorList>
    </citation>
    <scope>NUCLEOTIDE SEQUENCE</scope>
    <source>
        <strain evidence="2">NBRC 32176</strain>
    </source>
</reference>
<comment type="caution">
    <text evidence="2">The sequence shown here is derived from an EMBL/GenBank/DDBJ whole genome shotgun (WGS) entry which is preliminary data.</text>
</comment>
<dbReference type="InterPro" id="IPR029058">
    <property type="entry name" value="AB_hydrolase_fold"/>
</dbReference>
<dbReference type="SUPFAM" id="SSF53474">
    <property type="entry name" value="alpha/beta-Hydrolases"/>
    <property type="match status" value="1"/>
</dbReference>
<protein>
    <submittedName>
        <fullName evidence="2">Unnamed protein product</fullName>
    </submittedName>
</protein>
<dbReference type="GO" id="GO:0016787">
    <property type="term" value="F:hydrolase activity"/>
    <property type="evidence" value="ECO:0007669"/>
    <property type="project" value="InterPro"/>
</dbReference>
<proteinExistence type="predicted"/>
<evidence type="ECO:0000313" key="3">
    <source>
        <dbReference type="Proteomes" id="UP001165083"/>
    </source>
</evidence>
<dbReference type="InterPro" id="IPR002925">
    <property type="entry name" value="Dienelactn_hydro"/>
</dbReference>
<keyword evidence="3" id="KW-1185">Reference proteome</keyword>
<dbReference type="EMBL" id="BSXW01000122">
    <property type="protein sequence ID" value="GMF12491.1"/>
    <property type="molecule type" value="Genomic_DNA"/>
</dbReference>
<dbReference type="Gene3D" id="3.40.50.1820">
    <property type="entry name" value="alpha/beta hydrolase"/>
    <property type="match status" value="1"/>
</dbReference>
<dbReference type="PANTHER" id="PTHR17630:SF44">
    <property type="entry name" value="PROTEIN AIM2"/>
    <property type="match status" value="1"/>
</dbReference>
<dbReference type="AlphaFoldDB" id="A0A9W6TFW1"/>
<organism evidence="2 3">
    <name type="scientific">Phytophthora lilii</name>
    <dbReference type="NCBI Taxonomy" id="2077276"/>
    <lineage>
        <taxon>Eukaryota</taxon>
        <taxon>Sar</taxon>
        <taxon>Stramenopiles</taxon>
        <taxon>Oomycota</taxon>
        <taxon>Peronosporomycetes</taxon>
        <taxon>Peronosporales</taxon>
        <taxon>Peronosporaceae</taxon>
        <taxon>Phytophthora</taxon>
    </lineage>
</organism>
<gene>
    <name evidence="2" type="ORF">Plil01_000309600</name>
</gene>
<name>A0A9W6TFW1_9STRA</name>
<accession>A0A9W6TFW1</accession>
<evidence type="ECO:0000313" key="2">
    <source>
        <dbReference type="EMBL" id="GMF12491.1"/>
    </source>
</evidence>
<dbReference type="OrthoDB" id="17560at2759"/>
<dbReference type="Proteomes" id="UP001165083">
    <property type="component" value="Unassembled WGS sequence"/>
</dbReference>
<dbReference type="PANTHER" id="PTHR17630">
    <property type="entry name" value="DIENELACTONE HYDROLASE"/>
    <property type="match status" value="1"/>
</dbReference>
<sequence>MSPAAKIFNAVASKQDAETLGKLGYAVVLVDAADGDYSKTVEGADVPAWLLKNSFEKVASAHVANAIAYLQEEVGVETICSYGYCWGAYIGAKQSSLPNPVIKGHVPFHPSWMTEELINGDVQTMAEAISVPQLLCSAGNDPPVVREGGAMEKILQAKPSASTAASWTFLGWSTAGSVAATSRILRRRTPWRRGVELPSSFKRLTRCRLWSAECSKYNLLLKLIQYERCTQSKQKVHCTSAPAHPKSTPHHLVIGRVCANVSRCIRRALLFSGTLRTWS</sequence>